<reference evidence="1" key="1">
    <citation type="submission" date="2023-03" db="EMBL/GenBank/DDBJ databases">
        <title>Massive genome expansion in bonnet fungi (Mycena s.s.) driven by repeated elements and novel gene families across ecological guilds.</title>
        <authorList>
            <consortium name="Lawrence Berkeley National Laboratory"/>
            <person name="Harder C.B."/>
            <person name="Miyauchi S."/>
            <person name="Viragh M."/>
            <person name="Kuo A."/>
            <person name="Thoen E."/>
            <person name="Andreopoulos B."/>
            <person name="Lu D."/>
            <person name="Skrede I."/>
            <person name="Drula E."/>
            <person name="Henrissat B."/>
            <person name="Morin E."/>
            <person name="Kohler A."/>
            <person name="Barry K."/>
            <person name="LaButti K."/>
            <person name="Morin E."/>
            <person name="Salamov A."/>
            <person name="Lipzen A."/>
            <person name="Mereny Z."/>
            <person name="Hegedus B."/>
            <person name="Baldrian P."/>
            <person name="Stursova M."/>
            <person name="Weitz H."/>
            <person name="Taylor A."/>
            <person name="Grigoriev I.V."/>
            <person name="Nagy L.G."/>
            <person name="Martin F."/>
            <person name="Kauserud H."/>
        </authorList>
    </citation>
    <scope>NUCLEOTIDE SEQUENCE</scope>
    <source>
        <strain evidence="1">CBHHK002</strain>
    </source>
</reference>
<protein>
    <submittedName>
        <fullName evidence="1">Uncharacterized protein</fullName>
    </submittedName>
</protein>
<keyword evidence="2" id="KW-1185">Reference proteome</keyword>
<proteinExistence type="predicted"/>
<organism evidence="1 2">
    <name type="scientific">Mycena albidolilacea</name>
    <dbReference type="NCBI Taxonomy" id="1033008"/>
    <lineage>
        <taxon>Eukaryota</taxon>
        <taxon>Fungi</taxon>
        <taxon>Dikarya</taxon>
        <taxon>Basidiomycota</taxon>
        <taxon>Agaricomycotina</taxon>
        <taxon>Agaricomycetes</taxon>
        <taxon>Agaricomycetidae</taxon>
        <taxon>Agaricales</taxon>
        <taxon>Marasmiineae</taxon>
        <taxon>Mycenaceae</taxon>
        <taxon>Mycena</taxon>
    </lineage>
</organism>
<comment type="caution">
    <text evidence="1">The sequence shown here is derived from an EMBL/GenBank/DDBJ whole genome shotgun (WGS) entry which is preliminary data.</text>
</comment>
<accession>A0AAD6ZQY3</accession>
<dbReference type="AlphaFoldDB" id="A0AAD6ZQY3"/>
<evidence type="ECO:0000313" key="2">
    <source>
        <dbReference type="Proteomes" id="UP001218218"/>
    </source>
</evidence>
<evidence type="ECO:0000313" key="1">
    <source>
        <dbReference type="EMBL" id="KAJ7333467.1"/>
    </source>
</evidence>
<dbReference type="EMBL" id="JARIHO010000034">
    <property type="protein sequence ID" value="KAJ7333467.1"/>
    <property type="molecule type" value="Genomic_DNA"/>
</dbReference>
<dbReference type="Proteomes" id="UP001218218">
    <property type="component" value="Unassembled WGS sequence"/>
</dbReference>
<gene>
    <name evidence="1" type="ORF">DFH08DRAFT_814580</name>
</gene>
<sequence>MSLLLSFPSVTHPIPLTPLLYLSHSCSTILSRFKQPLAVSSKDLRRNLILHKIHSSFKQPLAVHLLTFMFTTPSLLMHYFIQLHGTITALPQFSTNCSPRPNAIIPASNKRIDAVCELMVVYQVSAAEAVIWHSQGKGQSCLPQTATDIQDFLDDVRENLQSKISTNNTN</sequence>
<name>A0AAD6ZQY3_9AGAR</name>